<dbReference type="AlphaFoldDB" id="A0A0F9L7S1"/>
<organism evidence="1">
    <name type="scientific">marine sediment metagenome</name>
    <dbReference type="NCBI Taxonomy" id="412755"/>
    <lineage>
        <taxon>unclassified sequences</taxon>
        <taxon>metagenomes</taxon>
        <taxon>ecological metagenomes</taxon>
    </lineage>
</organism>
<dbReference type="EMBL" id="LAZR01007712">
    <property type="protein sequence ID" value="KKM83446.1"/>
    <property type="molecule type" value="Genomic_DNA"/>
</dbReference>
<proteinExistence type="predicted"/>
<accession>A0A0F9L7S1</accession>
<protein>
    <submittedName>
        <fullName evidence="1">Uncharacterized protein</fullName>
    </submittedName>
</protein>
<comment type="caution">
    <text evidence="1">The sequence shown here is derived from an EMBL/GenBank/DDBJ whole genome shotgun (WGS) entry which is preliminary data.</text>
</comment>
<sequence length="69" mass="7938">MKMSEFKEPKQDLNWLISIHDEKTGELVDTKYLSADDGVHSSADAIKYWEKNLKKPGLRANISDVKMSR</sequence>
<gene>
    <name evidence="1" type="ORF">LCGC14_1309310</name>
</gene>
<evidence type="ECO:0000313" key="1">
    <source>
        <dbReference type="EMBL" id="KKM83446.1"/>
    </source>
</evidence>
<reference evidence="1" key="1">
    <citation type="journal article" date="2015" name="Nature">
        <title>Complex archaea that bridge the gap between prokaryotes and eukaryotes.</title>
        <authorList>
            <person name="Spang A."/>
            <person name="Saw J.H."/>
            <person name="Jorgensen S.L."/>
            <person name="Zaremba-Niedzwiedzka K."/>
            <person name="Martijn J."/>
            <person name="Lind A.E."/>
            <person name="van Eijk R."/>
            <person name="Schleper C."/>
            <person name="Guy L."/>
            <person name="Ettema T.J."/>
        </authorList>
    </citation>
    <scope>NUCLEOTIDE SEQUENCE</scope>
</reference>
<name>A0A0F9L7S1_9ZZZZ</name>